<feature type="domain" description="Putative restriction endonuclease" evidence="1">
    <location>
        <begin position="12"/>
        <end position="157"/>
    </location>
</feature>
<accession>A0A951U9W4</accession>
<dbReference type="PANTHER" id="PTHR35400:SF1">
    <property type="entry name" value="SLR1083 PROTEIN"/>
    <property type="match status" value="1"/>
</dbReference>
<protein>
    <submittedName>
        <fullName evidence="2">Uma2 family endonuclease</fullName>
    </submittedName>
</protein>
<reference evidence="2" key="1">
    <citation type="submission" date="2021-05" db="EMBL/GenBank/DDBJ databases">
        <authorList>
            <person name="Pietrasiak N."/>
            <person name="Ward R."/>
            <person name="Stajich J.E."/>
            <person name="Kurbessoian T."/>
        </authorList>
    </citation>
    <scope>NUCLEOTIDE SEQUENCE</scope>
    <source>
        <strain evidence="2">CPER-KK1</strain>
    </source>
</reference>
<proteinExistence type="predicted"/>
<dbReference type="InterPro" id="IPR011335">
    <property type="entry name" value="Restrct_endonuc-II-like"/>
</dbReference>
<dbReference type="AlphaFoldDB" id="A0A951U9W4"/>
<dbReference type="PANTHER" id="PTHR35400">
    <property type="entry name" value="SLR1083 PROTEIN"/>
    <property type="match status" value="1"/>
</dbReference>
<reference evidence="2" key="2">
    <citation type="journal article" date="2022" name="Microbiol. Resour. Announc.">
        <title>Metagenome Sequencing to Explore Phylogenomics of Terrestrial Cyanobacteria.</title>
        <authorList>
            <person name="Ward R.D."/>
            <person name="Stajich J.E."/>
            <person name="Johansen J.R."/>
            <person name="Huntemann M."/>
            <person name="Clum A."/>
            <person name="Foster B."/>
            <person name="Foster B."/>
            <person name="Roux S."/>
            <person name="Palaniappan K."/>
            <person name="Varghese N."/>
            <person name="Mukherjee S."/>
            <person name="Reddy T.B.K."/>
            <person name="Daum C."/>
            <person name="Copeland A."/>
            <person name="Chen I.A."/>
            <person name="Ivanova N.N."/>
            <person name="Kyrpides N.C."/>
            <person name="Shapiro N."/>
            <person name="Eloe-Fadrosh E.A."/>
            <person name="Pietrasiak N."/>
        </authorList>
    </citation>
    <scope>NUCLEOTIDE SEQUENCE</scope>
    <source>
        <strain evidence="2">CPER-KK1</strain>
    </source>
</reference>
<dbReference type="Pfam" id="PF05685">
    <property type="entry name" value="Uma2"/>
    <property type="match status" value="1"/>
</dbReference>
<evidence type="ECO:0000259" key="1">
    <source>
        <dbReference type="Pfam" id="PF05685"/>
    </source>
</evidence>
<dbReference type="SUPFAM" id="SSF52980">
    <property type="entry name" value="Restriction endonuclease-like"/>
    <property type="match status" value="1"/>
</dbReference>
<dbReference type="GO" id="GO:0004519">
    <property type="term" value="F:endonuclease activity"/>
    <property type="evidence" value="ECO:0007669"/>
    <property type="project" value="UniProtKB-KW"/>
</dbReference>
<evidence type="ECO:0000313" key="3">
    <source>
        <dbReference type="Proteomes" id="UP000753908"/>
    </source>
</evidence>
<dbReference type="InterPro" id="IPR012296">
    <property type="entry name" value="Nuclease_put_TT1808"/>
</dbReference>
<keyword evidence="2" id="KW-0378">Hydrolase</keyword>
<dbReference type="InterPro" id="IPR008538">
    <property type="entry name" value="Uma2"/>
</dbReference>
<dbReference type="Proteomes" id="UP000753908">
    <property type="component" value="Unassembled WGS sequence"/>
</dbReference>
<dbReference type="CDD" id="cd06260">
    <property type="entry name" value="DUF820-like"/>
    <property type="match status" value="1"/>
</dbReference>
<dbReference type="EMBL" id="JAHHIF010000006">
    <property type="protein sequence ID" value="MBW4543961.1"/>
    <property type="molecule type" value="Genomic_DNA"/>
</dbReference>
<organism evidence="2 3">
    <name type="scientific">Symplocastrum torsivum CPER-KK1</name>
    <dbReference type="NCBI Taxonomy" id="450513"/>
    <lineage>
        <taxon>Bacteria</taxon>
        <taxon>Bacillati</taxon>
        <taxon>Cyanobacteriota</taxon>
        <taxon>Cyanophyceae</taxon>
        <taxon>Oscillatoriophycideae</taxon>
        <taxon>Oscillatoriales</taxon>
        <taxon>Microcoleaceae</taxon>
        <taxon>Symplocastrum</taxon>
    </lineage>
</organism>
<keyword evidence="2" id="KW-0540">Nuclease</keyword>
<gene>
    <name evidence="2" type="ORF">KME25_05900</name>
</gene>
<comment type="caution">
    <text evidence="2">The sequence shown here is derived from an EMBL/GenBank/DDBJ whole genome shotgun (WGS) entry which is preliminary data.</text>
</comment>
<evidence type="ECO:0000313" key="2">
    <source>
        <dbReference type="EMBL" id="MBW4543961.1"/>
    </source>
</evidence>
<dbReference type="Gene3D" id="3.90.1570.10">
    <property type="entry name" value="tt1808, chain A"/>
    <property type="match status" value="1"/>
</dbReference>
<sequence>MTLVTPKRFTINEYHRLIELGFLTENDPVELIRGEIMQMVAKGTRHTNCCRDLLEQLAGLVAGRAKLQCQDPITLPSNSEPEPDFAILRKRADNYRYAYPNPLDVLLVIEIADSTLKYDQEIKLPLYAEAGISDYWIFNLVENYLEVYSEPYQDLQGKFGYSTKRIILPSQAIALSSFPDLLLDLSKVFPGIDSLNFLTDSE</sequence>
<keyword evidence="2" id="KW-0255">Endonuclease</keyword>
<name>A0A951U9W4_9CYAN</name>